<evidence type="ECO:0000256" key="2">
    <source>
        <dbReference type="ARBA" id="ARBA00022598"/>
    </source>
</evidence>
<comment type="pathway">
    <text evidence="1">Siderophore biosynthesis.</text>
</comment>
<sequence length="575" mass="63240">MSIAYTPWPAEIAASYREKGYWTDVPMTDILIRHQSERAEHRALICGERSWTYRQLELDAARLADSLLQLGVKPGDTALVHLPNVAEFYIVFFALMKLGVVPVNALFSHNRHELSAYAGQIQPTLAVVSSRHSLFADNEYPQALSQQYPSLQHWLVDGETSDEAPLGHSLAAAIKGELTATHIVSDNTVSGSTTHGHNDALRSWPELDASEVAFFQLSGGSTGTPKLIPRTHNDYYYSVRASAEICLLDRDSVFLCALPVPHNFTLSSPGALGVFYAGGTVVLAPEPSPMTCFPLIKRHQVTMTSLVPPAVTLWLQAAADDGSELASLQFLQVGGARLGESLARRIQPELGCQLQQVFGMAEGLVNYTRFDDSEWHVLNTQGRPISEDDEIRIVDENGQDVPRGTPGALLTRGPYTFRGYYNSPEHNQTAFDQDGFYRSGDVVVMTDDGYLMVVGRDKDQINRGGEKVAAEEIENQLLALPEITQAALVAMPDPVMGEKSCAFIVTTNPKLKTIAIRKHLRACGIADYKLPDRIETVDAMPMTHVGKIDKKALRQQIADQVHAQLQPQPEKDVLS</sequence>
<dbReference type="SUPFAM" id="SSF56801">
    <property type="entry name" value="Acetyl-CoA synthetase-like"/>
    <property type="match status" value="1"/>
</dbReference>
<dbReference type="Pfam" id="PF13193">
    <property type="entry name" value="AMP-binding_C"/>
    <property type="match status" value="1"/>
</dbReference>
<dbReference type="Proteomes" id="UP000035909">
    <property type="component" value="Unassembled WGS sequence"/>
</dbReference>
<dbReference type="Gene3D" id="3.40.50.12780">
    <property type="entry name" value="N-terminal domain of ligase-like"/>
    <property type="match status" value="1"/>
</dbReference>
<keyword evidence="2" id="KW-0436">Ligase</keyword>
<dbReference type="Gene3D" id="3.30.300.30">
    <property type="match status" value="1"/>
</dbReference>
<dbReference type="PROSITE" id="PS00455">
    <property type="entry name" value="AMP_BINDING"/>
    <property type="match status" value="1"/>
</dbReference>
<dbReference type="CDD" id="cd05920">
    <property type="entry name" value="23DHB-AMP_lg"/>
    <property type="match status" value="1"/>
</dbReference>
<keyword evidence="5" id="KW-0808">Transferase</keyword>
<comment type="caution">
    <text evidence="5">The sequence shown here is derived from an EMBL/GenBank/DDBJ whole genome shotgun (WGS) entry which is preliminary data.</text>
</comment>
<dbReference type="InterPro" id="IPR042099">
    <property type="entry name" value="ANL_N_sf"/>
</dbReference>
<organism evidence="5 6">
    <name type="scientific">Photobacterium ganghwense</name>
    <dbReference type="NCBI Taxonomy" id="320778"/>
    <lineage>
        <taxon>Bacteria</taxon>
        <taxon>Pseudomonadati</taxon>
        <taxon>Pseudomonadota</taxon>
        <taxon>Gammaproteobacteria</taxon>
        <taxon>Vibrionales</taxon>
        <taxon>Vibrionaceae</taxon>
        <taxon>Photobacterium</taxon>
    </lineage>
</organism>
<dbReference type="PANTHER" id="PTHR43767">
    <property type="entry name" value="LONG-CHAIN-FATTY-ACID--COA LIGASE"/>
    <property type="match status" value="1"/>
</dbReference>
<feature type="domain" description="AMP-dependent synthetase/ligase" evidence="3">
    <location>
        <begin position="35"/>
        <end position="421"/>
    </location>
</feature>
<dbReference type="InterPro" id="IPR025110">
    <property type="entry name" value="AMP-bd_C"/>
</dbReference>
<gene>
    <name evidence="5" type="primary">entE</name>
    <name evidence="5" type="ORF">ABT57_17510</name>
</gene>
<dbReference type="GO" id="GO:0016779">
    <property type="term" value="F:nucleotidyltransferase activity"/>
    <property type="evidence" value="ECO:0007669"/>
    <property type="project" value="UniProtKB-KW"/>
</dbReference>
<dbReference type="InterPro" id="IPR045851">
    <property type="entry name" value="AMP-bd_C_sf"/>
</dbReference>
<dbReference type="AlphaFoldDB" id="A0A0J1H7L0"/>
<dbReference type="NCBIfam" id="NF008192">
    <property type="entry name" value="PRK10946.1"/>
    <property type="match status" value="1"/>
</dbReference>
<dbReference type="EMBL" id="LDOU01000016">
    <property type="protein sequence ID" value="KLV07681.1"/>
    <property type="molecule type" value="Genomic_DNA"/>
</dbReference>
<feature type="domain" description="AMP-binding enzyme C-terminal" evidence="4">
    <location>
        <begin position="472"/>
        <end position="547"/>
    </location>
</feature>
<protein>
    <submittedName>
        <fullName evidence="5">Enterobactin synthase subunit E</fullName>
        <ecNumber evidence="5">2.7.7.58</ecNumber>
    </submittedName>
</protein>
<dbReference type="GO" id="GO:0016878">
    <property type="term" value="F:acid-thiol ligase activity"/>
    <property type="evidence" value="ECO:0007669"/>
    <property type="project" value="UniProtKB-ARBA"/>
</dbReference>
<dbReference type="OrthoDB" id="9803968at2"/>
<evidence type="ECO:0000256" key="1">
    <source>
        <dbReference type="ARBA" id="ARBA00004924"/>
    </source>
</evidence>
<dbReference type="PANTHER" id="PTHR43767:SF1">
    <property type="entry name" value="NONRIBOSOMAL PEPTIDE SYNTHASE PES1 (EUROFUNG)-RELATED"/>
    <property type="match status" value="1"/>
</dbReference>
<evidence type="ECO:0000313" key="5">
    <source>
        <dbReference type="EMBL" id="KLV07681.1"/>
    </source>
</evidence>
<keyword evidence="5" id="KW-0548">Nucleotidyltransferase</keyword>
<dbReference type="EC" id="2.7.7.58" evidence="5"/>
<dbReference type="InterPro" id="IPR050237">
    <property type="entry name" value="ATP-dep_AMP-bd_enzyme"/>
</dbReference>
<dbReference type="InterPro" id="IPR020845">
    <property type="entry name" value="AMP-binding_CS"/>
</dbReference>
<evidence type="ECO:0000313" key="6">
    <source>
        <dbReference type="Proteomes" id="UP000035909"/>
    </source>
</evidence>
<accession>A0A0J1H7L0</accession>
<reference evidence="5 6" key="1">
    <citation type="submission" date="2015-05" db="EMBL/GenBank/DDBJ databases">
        <title>Photobacterium galathea sp. nov.</title>
        <authorList>
            <person name="Machado H."/>
            <person name="Gram L."/>
        </authorList>
    </citation>
    <scope>NUCLEOTIDE SEQUENCE [LARGE SCALE GENOMIC DNA]</scope>
    <source>
        <strain evidence="5 6">DSM 22954</strain>
    </source>
</reference>
<proteinExistence type="predicted"/>
<dbReference type="Pfam" id="PF00501">
    <property type="entry name" value="AMP-binding"/>
    <property type="match status" value="1"/>
</dbReference>
<dbReference type="STRING" id="320778.ABT57_17510"/>
<dbReference type="PATRIC" id="fig|320778.3.peg.3808"/>
<evidence type="ECO:0000259" key="4">
    <source>
        <dbReference type="Pfam" id="PF13193"/>
    </source>
</evidence>
<dbReference type="InterPro" id="IPR000873">
    <property type="entry name" value="AMP-dep_synth/lig_dom"/>
</dbReference>
<evidence type="ECO:0000259" key="3">
    <source>
        <dbReference type="Pfam" id="PF00501"/>
    </source>
</evidence>
<keyword evidence="6" id="KW-1185">Reference proteome</keyword>
<dbReference type="RefSeq" id="WP_047886552.1">
    <property type="nucleotide sequence ID" value="NZ_CP071325.1"/>
</dbReference>
<name>A0A0J1H7L0_9GAMM</name>
<dbReference type="FunFam" id="2.30.38.10:FF:000003">
    <property type="entry name" value="Vibriobactin-specific 2,3-dihydroxybenzoate-AMP ligase"/>
    <property type="match status" value="1"/>
</dbReference>